<evidence type="ECO:0000313" key="6">
    <source>
        <dbReference type="Proteomes" id="UP000504612"/>
    </source>
</evidence>
<keyword evidence="3" id="KW-0808">Transferase</keyword>
<protein>
    <submittedName>
        <fullName evidence="7">Alpha-1,3-mannosyl-glycoprotein 4-beta-N-acetylglucosaminyltransferase C-like</fullName>
    </submittedName>
</protein>
<comment type="pathway">
    <text evidence="1">Protein modification; protein glycosylation.</text>
</comment>
<feature type="domain" description="MGAT4 conserved region" evidence="4">
    <location>
        <begin position="85"/>
        <end position="334"/>
    </location>
</feature>
<sequence>MKSKNRWKSLSCTCGNIIRLWFLLGLFILLAVIWKQGTKSCKCSRMTASMVTGRRKVIIPENPFWKKPENLNLSVLESAWGPLPIKYQYLAGSPSSKMRFMSIGISSIYKDNPLLSTKEQPLLVTVESIFSHCSPEELKKIVLVIYLANDNSELNVEIAEEIKAKFSKHINEKRLLVIQSSTASYPPLWNLKEGQQDDRKNIAYTAKQNVDYAYLVNFCTNLSQYYLMLEDDIVCASNFVSIIQSYLHETDGHWSTIAFSTLGSIGKLYHNADLTKLARFLLMFYRNVPVNYLFELFHKSQNQEFLINFRPSLFQHIGRVSSFHEFETAINDPEFEEDLGDSGDFLSASCFTNIPIVLNYPPENVCPPGKGVFWGKEVEADSFFTIVFGNPIIAQKIRIYTGSAEYAKDILYDGHVEEGRLKVYSEEGQTCLIFKKIGTFKNGRFELEDKRRNNDIECLRIQVTAPQTQWLRIRKINIWLKK</sequence>
<evidence type="ECO:0000256" key="3">
    <source>
        <dbReference type="ARBA" id="ARBA00022679"/>
    </source>
</evidence>
<proteinExistence type="predicted"/>
<dbReference type="InterPro" id="IPR056576">
    <property type="entry name" value="MGAT4_A/B/C_C"/>
</dbReference>
<evidence type="ECO:0000313" key="7">
    <source>
        <dbReference type="RefSeq" id="XP_026520423.1"/>
    </source>
</evidence>
<gene>
    <name evidence="7" type="primary">LOC113410198</name>
</gene>
<evidence type="ECO:0000259" key="4">
    <source>
        <dbReference type="Pfam" id="PF04666"/>
    </source>
</evidence>
<keyword evidence="2" id="KW-0328">Glycosyltransferase</keyword>
<dbReference type="KEGG" id="nss:113410198"/>
<dbReference type="AlphaFoldDB" id="A0A6J1TV97"/>
<organism evidence="6 7">
    <name type="scientific">Notechis scutatus</name>
    <name type="common">mainland tiger snake</name>
    <dbReference type="NCBI Taxonomy" id="8663"/>
    <lineage>
        <taxon>Eukaryota</taxon>
        <taxon>Metazoa</taxon>
        <taxon>Chordata</taxon>
        <taxon>Craniata</taxon>
        <taxon>Vertebrata</taxon>
        <taxon>Euteleostomi</taxon>
        <taxon>Lepidosauria</taxon>
        <taxon>Squamata</taxon>
        <taxon>Bifurcata</taxon>
        <taxon>Unidentata</taxon>
        <taxon>Episquamata</taxon>
        <taxon>Toxicofera</taxon>
        <taxon>Serpentes</taxon>
        <taxon>Colubroidea</taxon>
        <taxon>Elapidae</taxon>
        <taxon>Hydrophiinae</taxon>
        <taxon>Notechis</taxon>
    </lineage>
</organism>
<dbReference type="GeneID" id="113410198"/>
<dbReference type="Pfam" id="PF23524">
    <property type="entry name" value="MGAT4A_C"/>
    <property type="match status" value="1"/>
</dbReference>
<reference evidence="7" key="1">
    <citation type="submission" date="2025-08" db="UniProtKB">
        <authorList>
            <consortium name="RefSeq"/>
        </authorList>
    </citation>
    <scope>IDENTIFICATION</scope>
</reference>
<evidence type="ECO:0000259" key="5">
    <source>
        <dbReference type="Pfam" id="PF23524"/>
    </source>
</evidence>
<dbReference type="InterPro" id="IPR057279">
    <property type="entry name" value="MGAT4"/>
</dbReference>
<dbReference type="InterPro" id="IPR006759">
    <property type="entry name" value="Glyco_transf_54"/>
</dbReference>
<dbReference type="PANTHER" id="PTHR12062:SF29">
    <property type="entry name" value="ALPHA-1,3-MANNOSYL-GLYCOPROTEIN 4-BETA-N-ACETYLGLUCOSAMINYLTRANSFERASE C"/>
    <property type="match status" value="1"/>
</dbReference>
<dbReference type="GO" id="GO:0008375">
    <property type="term" value="F:acetylglucosaminyltransferase activity"/>
    <property type="evidence" value="ECO:0007669"/>
    <property type="project" value="TreeGrafter"/>
</dbReference>
<dbReference type="GO" id="GO:0006487">
    <property type="term" value="P:protein N-linked glycosylation"/>
    <property type="evidence" value="ECO:0007669"/>
    <property type="project" value="TreeGrafter"/>
</dbReference>
<dbReference type="Proteomes" id="UP000504612">
    <property type="component" value="Unplaced"/>
</dbReference>
<accession>A0A6J1TV97</accession>
<dbReference type="RefSeq" id="XP_026520423.1">
    <property type="nucleotide sequence ID" value="XM_026664638.1"/>
</dbReference>
<evidence type="ECO:0000256" key="2">
    <source>
        <dbReference type="ARBA" id="ARBA00022676"/>
    </source>
</evidence>
<keyword evidence="6" id="KW-1185">Reference proteome</keyword>
<dbReference type="Pfam" id="PF04666">
    <property type="entry name" value="MGAT4_cons"/>
    <property type="match status" value="1"/>
</dbReference>
<dbReference type="PANTHER" id="PTHR12062">
    <property type="entry name" value="N-ACETYLGLUCOSAMINYLTRANSFERASE VI"/>
    <property type="match status" value="1"/>
</dbReference>
<evidence type="ECO:0000256" key="1">
    <source>
        <dbReference type="ARBA" id="ARBA00004922"/>
    </source>
</evidence>
<feature type="domain" description="MGAT4 A/B/C C-terminal" evidence="5">
    <location>
        <begin position="369"/>
        <end position="471"/>
    </location>
</feature>
<name>A0A6J1TV97_9SAUR</name>